<feature type="non-terminal residue" evidence="2">
    <location>
        <position position="1"/>
    </location>
</feature>
<sequence length="146" mass="16118">LPALQGTRPAIFDGHNLPDLTAAARANMPNRAWYDDLPEADQKEVVYRCVHAIPNGGHPDWDRLKHFAMCIYAAAEAWSDRNTAGLDALMVWSRKHSCHADATTQQVWREVMRSPPTALTVGTLISDGREHGADFSDLRKDAAAAN</sequence>
<feature type="domain" description="Primase C-terminal 2" evidence="1">
    <location>
        <begin position="49"/>
        <end position="125"/>
    </location>
</feature>
<gene>
    <name evidence="2" type="ORF">R2363_05995</name>
</gene>
<reference evidence="2 3" key="1">
    <citation type="submission" date="2023-10" db="EMBL/GenBank/DDBJ databases">
        <authorList>
            <person name="Wang X.X."/>
        </authorList>
    </citation>
    <scope>NUCLEOTIDE SEQUENCE [LARGE SCALE GENOMIC DNA]</scope>
    <source>
        <strain evidence="2 3">NBRC 12816</strain>
    </source>
</reference>
<organism evidence="2 3">
    <name type="scientific">Streptomyces roseolus</name>
    <dbReference type="NCBI Taxonomy" id="67358"/>
    <lineage>
        <taxon>Bacteria</taxon>
        <taxon>Bacillati</taxon>
        <taxon>Actinomycetota</taxon>
        <taxon>Actinomycetes</taxon>
        <taxon>Kitasatosporales</taxon>
        <taxon>Streptomycetaceae</taxon>
        <taxon>Streptomyces</taxon>
    </lineage>
</organism>
<protein>
    <submittedName>
        <fullName evidence="2">PriCT-2 domain-containing protein</fullName>
    </submittedName>
</protein>
<evidence type="ECO:0000313" key="3">
    <source>
        <dbReference type="Proteomes" id="UP001278571"/>
    </source>
</evidence>
<comment type="caution">
    <text evidence="2">The sequence shown here is derived from an EMBL/GenBank/DDBJ whole genome shotgun (WGS) entry which is preliminary data.</text>
</comment>
<feature type="non-terminal residue" evidence="2">
    <location>
        <position position="146"/>
    </location>
</feature>
<dbReference type="RefSeq" id="WP_319008264.1">
    <property type="nucleotide sequence ID" value="NZ_JAWJZF010000259.1"/>
</dbReference>
<proteinExistence type="predicted"/>
<dbReference type="InterPro" id="IPR014819">
    <property type="entry name" value="PriCT_2"/>
</dbReference>
<name>A0ABU4K1V1_9ACTN</name>
<accession>A0ABU4K1V1</accession>
<keyword evidence="3" id="KW-1185">Reference proteome</keyword>
<dbReference type="Proteomes" id="UP001278571">
    <property type="component" value="Unassembled WGS sequence"/>
</dbReference>
<dbReference type="Pfam" id="PF08707">
    <property type="entry name" value="PriCT_2"/>
    <property type="match status" value="1"/>
</dbReference>
<evidence type="ECO:0000313" key="2">
    <source>
        <dbReference type="EMBL" id="MDX2291723.1"/>
    </source>
</evidence>
<evidence type="ECO:0000259" key="1">
    <source>
        <dbReference type="Pfam" id="PF08707"/>
    </source>
</evidence>
<dbReference type="EMBL" id="JAWJZF010000259">
    <property type="protein sequence ID" value="MDX2291723.1"/>
    <property type="molecule type" value="Genomic_DNA"/>
</dbReference>